<organism evidence="1 2">
    <name type="scientific">Coptis chinensis</name>
    <dbReference type="NCBI Taxonomy" id="261450"/>
    <lineage>
        <taxon>Eukaryota</taxon>
        <taxon>Viridiplantae</taxon>
        <taxon>Streptophyta</taxon>
        <taxon>Embryophyta</taxon>
        <taxon>Tracheophyta</taxon>
        <taxon>Spermatophyta</taxon>
        <taxon>Magnoliopsida</taxon>
        <taxon>Ranunculales</taxon>
        <taxon>Ranunculaceae</taxon>
        <taxon>Coptidoideae</taxon>
        <taxon>Coptis</taxon>
    </lineage>
</organism>
<gene>
    <name evidence="1" type="ORF">IFM89_020573</name>
</gene>
<sequence>MLSSATTNILIHGADGSSSFIRENSELEICFNECLLFSSLPFAGSYILKMKYGSDWLVLRDLVVWTPSHTGAFTTKSAYEVIKKRAIGATRLYLQAELKEVADTAQTREFLQRIGVTASMKGRTLTNYTWMKPDGDVLKLNSDGKQWASLSPVSRASRYKIWTPWESTSLHYQDHGSIRFTQCHPDIEPGSTTTLELSQHYYGDKGAKDKVSADNFPPCLS</sequence>
<proteinExistence type="predicted"/>
<name>A0A835M0T6_9MAGN</name>
<dbReference type="Proteomes" id="UP000631114">
    <property type="component" value="Unassembled WGS sequence"/>
</dbReference>
<keyword evidence="2" id="KW-1185">Reference proteome</keyword>
<dbReference type="AlphaFoldDB" id="A0A835M0T6"/>
<dbReference type="EMBL" id="JADFTS010000003">
    <property type="protein sequence ID" value="KAF9614740.1"/>
    <property type="molecule type" value="Genomic_DNA"/>
</dbReference>
<comment type="caution">
    <text evidence="1">The sequence shown here is derived from an EMBL/GenBank/DDBJ whole genome shotgun (WGS) entry which is preliminary data.</text>
</comment>
<reference evidence="1 2" key="1">
    <citation type="submission" date="2020-10" db="EMBL/GenBank/DDBJ databases">
        <title>The Coptis chinensis genome and diversification of protoberbering-type alkaloids.</title>
        <authorList>
            <person name="Wang B."/>
            <person name="Shu S."/>
            <person name="Song C."/>
            <person name="Liu Y."/>
        </authorList>
    </citation>
    <scope>NUCLEOTIDE SEQUENCE [LARGE SCALE GENOMIC DNA]</scope>
    <source>
        <strain evidence="1">HL-2020</strain>
        <tissue evidence="1">Leaf</tissue>
    </source>
</reference>
<protein>
    <submittedName>
        <fullName evidence="1">Uncharacterized protein</fullName>
    </submittedName>
</protein>
<accession>A0A835M0T6</accession>
<evidence type="ECO:0000313" key="1">
    <source>
        <dbReference type="EMBL" id="KAF9614740.1"/>
    </source>
</evidence>
<evidence type="ECO:0000313" key="2">
    <source>
        <dbReference type="Proteomes" id="UP000631114"/>
    </source>
</evidence>